<feature type="transmembrane region" description="Helical" evidence="6">
    <location>
        <begin position="97"/>
        <end position="115"/>
    </location>
</feature>
<feature type="domain" description="PAS" evidence="8">
    <location>
        <begin position="557"/>
        <end position="626"/>
    </location>
</feature>
<evidence type="ECO:0000256" key="6">
    <source>
        <dbReference type="SAM" id="Phobius"/>
    </source>
</evidence>
<dbReference type="OrthoDB" id="9778628at2"/>
<evidence type="ECO:0000256" key="1">
    <source>
        <dbReference type="ARBA" id="ARBA00000085"/>
    </source>
</evidence>
<feature type="domain" description="PAC" evidence="9">
    <location>
        <begin position="508"/>
        <end position="560"/>
    </location>
</feature>
<dbReference type="InterPro" id="IPR003594">
    <property type="entry name" value="HATPase_dom"/>
</dbReference>
<dbReference type="Gene3D" id="3.30.450.20">
    <property type="entry name" value="PAS domain"/>
    <property type="match status" value="4"/>
</dbReference>
<dbReference type="STRING" id="330214.NIDE3050"/>
<reference evidence="10 11" key="1">
    <citation type="journal article" date="2010" name="Proc. Natl. Acad. Sci. U.S.A.">
        <title>A Nitrospira metagenome illuminates the physiology and evolution of globally important nitrite-oxidizing bacteria.</title>
        <authorList>
            <person name="Lucker S."/>
            <person name="Wagner M."/>
            <person name="Maixner F."/>
            <person name="Pelletier E."/>
            <person name="Koch H."/>
            <person name="Vacherie B."/>
            <person name="Rattei T."/>
            <person name="Sinninghe Damste J."/>
            <person name="Spieck E."/>
            <person name="Le Paslier D."/>
            <person name="Daims H."/>
        </authorList>
    </citation>
    <scope>NUCLEOTIDE SEQUENCE [LARGE SCALE GENOMIC DNA]</scope>
</reference>
<dbReference type="PROSITE" id="PS50109">
    <property type="entry name" value="HIS_KIN"/>
    <property type="match status" value="1"/>
</dbReference>
<keyword evidence="6" id="KW-0812">Transmembrane</keyword>
<evidence type="ECO:0000313" key="11">
    <source>
        <dbReference type="Proteomes" id="UP000001660"/>
    </source>
</evidence>
<dbReference type="Gene3D" id="3.30.565.10">
    <property type="entry name" value="Histidine kinase-like ATPase, C-terminal domain"/>
    <property type="match status" value="1"/>
</dbReference>
<evidence type="ECO:0000256" key="4">
    <source>
        <dbReference type="ARBA" id="ARBA00022679"/>
    </source>
</evidence>
<dbReference type="SMART" id="SM00387">
    <property type="entry name" value="HATPase_c"/>
    <property type="match status" value="1"/>
</dbReference>
<feature type="domain" description="PAC" evidence="9">
    <location>
        <begin position="221"/>
        <end position="273"/>
    </location>
</feature>
<evidence type="ECO:0000259" key="8">
    <source>
        <dbReference type="PROSITE" id="PS50112"/>
    </source>
</evidence>
<dbReference type="SMART" id="SM00091">
    <property type="entry name" value="PAS"/>
    <property type="match status" value="4"/>
</dbReference>
<dbReference type="NCBIfam" id="TIGR00229">
    <property type="entry name" value="sensory_box"/>
    <property type="match status" value="4"/>
</dbReference>
<evidence type="ECO:0000259" key="9">
    <source>
        <dbReference type="PROSITE" id="PS50113"/>
    </source>
</evidence>
<dbReference type="EMBL" id="FP929003">
    <property type="protein sequence ID" value="CBK42746.1"/>
    <property type="molecule type" value="Genomic_DNA"/>
</dbReference>
<dbReference type="SUPFAM" id="SSF55874">
    <property type="entry name" value="ATPase domain of HSP90 chaperone/DNA topoisomerase II/histidine kinase"/>
    <property type="match status" value="1"/>
</dbReference>
<dbReference type="Pfam" id="PF13426">
    <property type="entry name" value="PAS_9"/>
    <property type="match status" value="1"/>
</dbReference>
<dbReference type="AlphaFoldDB" id="D8PHK9"/>
<dbReference type="PANTHER" id="PTHR43304">
    <property type="entry name" value="PHYTOCHROME-LIKE PROTEIN CPH1"/>
    <property type="match status" value="1"/>
</dbReference>
<dbReference type="Pfam" id="PF00989">
    <property type="entry name" value="PAS"/>
    <property type="match status" value="1"/>
</dbReference>
<feature type="domain" description="PAS" evidence="8">
    <location>
        <begin position="313"/>
        <end position="383"/>
    </location>
</feature>
<feature type="domain" description="PAC" evidence="9">
    <location>
        <begin position="386"/>
        <end position="438"/>
    </location>
</feature>
<evidence type="ECO:0000313" key="10">
    <source>
        <dbReference type="EMBL" id="CBK42746.1"/>
    </source>
</evidence>
<accession>D8PHK9</accession>
<dbReference type="PROSITE" id="PS50112">
    <property type="entry name" value="PAS"/>
    <property type="match status" value="4"/>
</dbReference>
<dbReference type="EC" id="2.7.13.3" evidence="2"/>
<evidence type="ECO:0000256" key="3">
    <source>
        <dbReference type="ARBA" id="ARBA00022553"/>
    </source>
</evidence>
<dbReference type="SMART" id="SM00086">
    <property type="entry name" value="PAC"/>
    <property type="match status" value="4"/>
</dbReference>
<dbReference type="KEGG" id="nde:NIDE3050"/>
<dbReference type="Pfam" id="PF02518">
    <property type="entry name" value="HATPase_c"/>
    <property type="match status" value="1"/>
</dbReference>
<organism evidence="10 11">
    <name type="scientific">Nitrospira defluvii</name>
    <dbReference type="NCBI Taxonomy" id="330214"/>
    <lineage>
        <taxon>Bacteria</taxon>
        <taxon>Pseudomonadati</taxon>
        <taxon>Nitrospirota</taxon>
        <taxon>Nitrospiria</taxon>
        <taxon>Nitrospirales</taxon>
        <taxon>Nitrospiraceae</taxon>
        <taxon>Nitrospira</taxon>
    </lineage>
</organism>
<dbReference type="PROSITE" id="PS50113">
    <property type="entry name" value="PAC"/>
    <property type="match status" value="3"/>
</dbReference>
<keyword evidence="4 10" id="KW-0808">Transferase</keyword>
<keyword evidence="6" id="KW-1133">Transmembrane helix</keyword>
<dbReference type="Pfam" id="PF08447">
    <property type="entry name" value="PAS_3"/>
    <property type="match status" value="1"/>
</dbReference>
<feature type="transmembrane region" description="Helical" evidence="6">
    <location>
        <begin position="26"/>
        <end position="53"/>
    </location>
</feature>
<dbReference type="SUPFAM" id="SSF47384">
    <property type="entry name" value="Homodimeric domain of signal transducing histidine kinase"/>
    <property type="match status" value="1"/>
</dbReference>
<sequence length="915" mass="103081">MAIAENEALWSSTCDPSPRGRAIVSLIAVSIGVIFFLDAMTPLGVPVWVLYLIPLTLTYQAPVTWIPYLTAGVCATLTLLCLALSDPMTSMPSWMPLMNRAAALGMFAVIAHLIVQYRGATERLIQTAALDAEHKALQLKEGLLLKNAQDVQDLYDHAPCGYHSLNSQGMFVGINQTELDWLGYQKDEVVGIMRFQDLLTPESVELFHQQFPRFIERGVVRDLEFEVRCKDGTLLPILLSATAIKDPDGRFIASRSTLVDITERRKADAALRQSHQTLEVLVKERTAALEDTNQRLEQELAQRNLIHQALIASESRFRELIESLPLPIWTCLPDGTCDYLSPQWMNYTGRSADEPFSTGCLQHVHPEDRPRITEQWRDAVARTQPLDAELRFQRADGLYRWFHAHAAPILDRDGRVLKWVGTYTDTHDRKQGQEVQARLAAIVESSSDAVISKSLDGRILTWNKSAELMFGYSGEDIIGQSISLLIPPDRQLEETSLIELIKTGTRVQQYETIRKRKDGSSIQVSLTVSPIVDANGLVNAVSTIARDITARKQIEEMMTQQRRLIELSYEPIFAWELDQGIVEWNRGCEQLYGYTRSEALGHSSNLLLQSRLPAPLSTIQAELERTGGWTGEIHHRTKDGRDVLVASRWGLLNTNGRSLVLETNRDITQLRQSETMILKKNKDLETLLYVTSHDLKEPLRAIESFSVLIQERYANRLDEKGQDFLRRIVRATQRLDQLLTDILDLSRAQRMDPPVDDIDAEQLMHEVLRRLERRIKETGARITIRSPLPRLRVNTTWAIQGIYNLVANALKFASAGQAPDVEIAPHSGMDLEGNELIGLVVRDRGPGVAPEQRDRIFELFRRAVGREIEGTGAGLAIVRQVAERHGGRAWVEPREGGGSEFFITFGVNQSSPRKV</sequence>
<dbReference type="InterPro" id="IPR000014">
    <property type="entry name" value="PAS"/>
</dbReference>
<dbReference type="eggNOG" id="COG4251">
    <property type="taxonomic scope" value="Bacteria"/>
</dbReference>
<proteinExistence type="predicted"/>
<dbReference type="InterPro" id="IPR005467">
    <property type="entry name" value="His_kinase_dom"/>
</dbReference>
<dbReference type="FunFam" id="3.30.450.20:FF:000099">
    <property type="entry name" value="Sensory box sensor histidine kinase"/>
    <property type="match status" value="1"/>
</dbReference>
<dbReference type="InterPro" id="IPR052162">
    <property type="entry name" value="Sensor_kinase/Photoreceptor"/>
</dbReference>
<dbReference type="eggNOG" id="COG3829">
    <property type="taxonomic scope" value="Bacteria"/>
</dbReference>
<dbReference type="CDD" id="cd00130">
    <property type="entry name" value="PAS"/>
    <property type="match status" value="4"/>
</dbReference>
<feature type="transmembrane region" description="Helical" evidence="6">
    <location>
        <begin position="65"/>
        <end position="85"/>
    </location>
</feature>
<feature type="domain" description="PAS" evidence="8">
    <location>
        <begin position="435"/>
        <end position="504"/>
    </location>
</feature>
<dbReference type="Proteomes" id="UP000001660">
    <property type="component" value="Chromosome"/>
</dbReference>
<keyword evidence="5 10" id="KW-0418">Kinase</keyword>
<dbReference type="PRINTS" id="PR00344">
    <property type="entry name" value="BCTRLSENSOR"/>
</dbReference>
<dbReference type="eggNOG" id="COG2202">
    <property type="taxonomic scope" value="Bacteria"/>
</dbReference>
<dbReference type="CDD" id="cd00082">
    <property type="entry name" value="HisKA"/>
    <property type="match status" value="1"/>
</dbReference>
<feature type="domain" description="PAS" evidence="8">
    <location>
        <begin position="147"/>
        <end position="218"/>
    </location>
</feature>
<dbReference type="InterPro" id="IPR001610">
    <property type="entry name" value="PAC"/>
</dbReference>
<dbReference type="InterPro" id="IPR013655">
    <property type="entry name" value="PAS_fold_3"/>
</dbReference>
<dbReference type="GO" id="GO:0000155">
    <property type="term" value="F:phosphorelay sensor kinase activity"/>
    <property type="evidence" value="ECO:0007669"/>
    <property type="project" value="InterPro"/>
</dbReference>
<evidence type="ECO:0000259" key="7">
    <source>
        <dbReference type="PROSITE" id="PS50109"/>
    </source>
</evidence>
<evidence type="ECO:0000256" key="5">
    <source>
        <dbReference type="ARBA" id="ARBA00022777"/>
    </source>
</evidence>
<dbReference type="InterPro" id="IPR036890">
    <property type="entry name" value="HATPase_C_sf"/>
</dbReference>
<dbReference type="Pfam" id="PF08448">
    <property type="entry name" value="PAS_4"/>
    <property type="match status" value="1"/>
</dbReference>
<dbReference type="InterPro" id="IPR003661">
    <property type="entry name" value="HisK_dim/P_dom"/>
</dbReference>
<dbReference type="Gene3D" id="1.10.287.130">
    <property type="match status" value="1"/>
</dbReference>
<dbReference type="Pfam" id="PF00512">
    <property type="entry name" value="HisKA"/>
    <property type="match status" value="1"/>
</dbReference>
<feature type="domain" description="Histidine kinase" evidence="7">
    <location>
        <begin position="690"/>
        <end position="909"/>
    </location>
</feature>
<evidence type="ECO:0000256" key="2">
    <source>
        <dbReference type="ARBA" id="ARBA00012438"/>
    </source>
</evidence>
<gene>
    <name evidence="10" type="ORF">NIDE3050</name>
</gene>
<dbReference type="InterPro" id="IPR013767">
    <property type="entry name" value="PAS_fold"/>
</dbReference>
<dbReference type="SMART" id="SM00388">
    <property type="entry name" value="HisKA"/>
    <property type="match status" value="1"/>
</dbReference>
<dbReference type="InterPro" id="IPR000700">
    <property type="entry name" value="PAS-assoc_C"/>
</dbReference>
<protein>
    <recommendedName>
        <fullName evidence="2">histidine kinase</fullName>
        <ecNumber evidence="2">2.7.13.3</ecNumber>
    </recommendedName>
</protein>
<dbReference type="InterPro" id="IPR013656">
    <property type="entry name" value="PAS_4"/>
</dbReference>
<dbReference type="GO" id="GO:0006355">
    <property type="term" value="P:regulation of DNA-templated transcription"/>
    <property type="evidence" value="ECO:0007669"/>
    <property type="project" value="InterPro"/>
</dbReference>
<keyword evidence="3" id="KW-0597">Phosphoprotein</keyword>
<dbReference type="InterPro" id="IPR004358">
    <property type="entry name" value="Sig_transdc_His_kin-like_C"/>
</dbReference>
<keyword evidence="11" id="KW-1185">Reference proteome</keyword>
<dbReference type="InterPro" id="IPR035965">
    <property type="entry name" value="PAS-like_dom_sf"/>
</dbReference>
<comment type="catalytic activity">
    <reaction evidence="1">
        <text>ATP + protein L-histidine = ADP + protein N-phospho-L-histidine.</text>
        <dbReference type="EC" id="2.7.13.3"/>
    </reaction>
</comment>
<dbReference type="SUPFAM" id="SSF55785">
    <property type="entry name" value="PYP-like sensor domain (PAS domain)"/>
    <property type="match status" value="4"/>
</dbReference>
<dbReference type="PANTHER" id="PTHR43304:SF1">
    <property type="entry name" value="PAC DOMAIN-CONTAINING PROTEIN"/>
    <property type="match status" value="1"/>
</dbReference>
<keyword evidence="6" id="KW-0472">Membrane</keyword>
<dbReference type="InterPro" id="IPR036097">
    <property type="entry name" value="HisK_dim/P_sf"/>
</dbReference>
<name>D8PHK9_9BACT</name>
<dbReference type="HOGENOM" id="CLU_318008_0_0_0"/>